<name>A0ABW3X2F4_9HYPH</name>
<dbReference type="CDD" id="cd00093">
    <property type="entry name" value="HTH_XRE"/>
    <property type="match status" value="1"/>
</dbReference>
<evidence type="ECO:0000313" key="3">
    <source>
        <dbReference type="Proteomes" id="UP001597176"/>
    </source>
</evidence>
<evidence type="ECO:0000313" key="2">
    <source>
        <dbReference type="EMBL" id="MFD1303049.1"/>
    </source>
</evidence>
<gene>
    <name evidence="2" type="ORF">ACFQ4G_15855</name>
</gene>
<dbReference type="Pfam" id="PF01381">
    <property type="entry name" value="HTH_3"/>
    <property type="match status" value="1"/>
</dbReference>
<dbReference type="InterPro" id="IPR010982">
    <property type="entry name" value="Lambda_DNA-bd_dom_sf"/>
</dbReference>
<dbReference type="PROSITE" id="PS50943">
    <property type="entry name" value="HTH_CROC1"/>
    <property type="match status" value="1"/>
</dbReference>
<comment type="caution">
    <text evidence="2">The sequence shown here is derived from an EMBL/GenBank/DDBJ whole genome shotgun (WGS) entry which is preliminary data.</text>
</comment>
<protein>
    <submittedName>
        <fullName evidence="2">Helix-turn-helix domain-containing protein</fullName>
    </submittedName>
</protein>
<feature type="domain" description="HTH cro/C1-type" evidence="1">
    <location>
        <begin position="50"/>
        <end position="102"/>
    </location>
</feature>
<reference evidence="3" key="1">
    <citation type="journal article" date="2019" name="Int. J. Syst. Evol. Microbiol.">
        <title>The Global Catalogue of Microorganisms (GCM) 10K type strain sequencing project: providing services to taxonomists for standard genome sequencing and annotation.</title>
        <authorList>
            <consortium name="The Broad Institute Genomics Platform"/>
            <consortium name="The Broad Institute Genome Sequencing Center for Infectious Disease"/>
            <person name="Wu L."/>
            <person name="Ma J."/>
        </authorList>
    </citation>
    <scope>NUCLEOTIDE SEQUENCE [LARGE SCALE GENOMIC DNA]</scope>
    <source>
        <strain evidence="3">CCUG 56108</strain>
    </source>
</reference>
<proteinExistence type="predicted"/>
<dbReference type="Proteomes" id="UP001597176">
    <property type="component" value="Unassembled WGS sequence"/>
</dbReference>
<keyword evidence="3" id="KW-1185">Reference proteome</keyword>
<dbReference type="RefSeq" id="WP_238204789.1">
    <property type="nucleotide sequence ID" value="NZ_JBHTND010000022.1"/>
</dbReference>
<sequence>MATEAGLPDGWSRFDAMGGTERHAAALADPDAHPLMAETMPLMRRSPQTRVIRRALGLSQEEFASRFAIPLGTLRDWEQGRKDPDAAARAYLTVIGRNPAAVIEALRPSG</sequence>
<dbReference type="EMBL" id="JBHTND010000022">
    <property type="protein sequence ID" value="MFD1303049.1"/>
    <property type="molecule type" value="Genomic_DNA"/>
</dbReference>
<dbReference type="SUPFAM" id="SSF47413">
    <property type="entry name" value="lambda repressor-like DNA-binding domains"/>
    <property type="match status" value="1"/>
</dbReference>
<dbReference type="Gene3D" id="1.10.260.40">
    <property type="entry name" value="lambda repressor-like DNA-binding domains"/>
    <property type="match status" value="1"/>
</dbReference>
<accession>A0ABW3X2F4</accession>
<evidence type="ECO:0000259" key="1">
    <source>
        <dbReference type="PROSITE" id="PS50943"/>
    </source>
</evidence>
<dbReference type="InterPro" id="IPR001387">
    <property type="entry name" value="Cro/C1-type_HTH"/>
</dbReference>
<organism evidence="2 3">
    <name type="scientific">Methylobacterium marchantiae</name>
    <dbReference type="NCBI Taxonomy" id="600331"/>
    <lineage>
        <taxon>Bacteria</taxon>
        <taxon>Pseudomonadati</taxon>
        <taxon>Pseudomonadota</taxon>
        <taxon>Alphaproteobacteria</taxon>
        <taxon>Hyphomicrobiales</taxon>
        <taxon>Methylobacteriaceae</taxon>
        <taxon>Methylobacterium</taxon>
    </lineage>
</organism>